<organism evidence="5">
    <name type="scientific">Micromonas pusilla (strain CCMP1545)</name>
    <name type="common">Picoplanktonic green alga</name>
    <dbReference type="NCBI Taxonomy" id="564608"/>
    <lineage>
        <taxon>Eukaryota</taxon>
        <taxon>Viridiplantae</taxon>
        <taxon>Chlorophyta</taxon>
        <taxon>Mamiellophyceae</taxon>
        <taxon>Mamiellales</taxon>
        <taxon>Mamiellaceae</taxon>
        <taxon>Micromonas</taxon>
    </lineage>
</organism>
<reference evidence="4 5" key="1">
    <citation type="journal article" date="2009" name="Science">
        <title>Green evolution and dynamic adaptations revealed by genomes of the marine picoeukaryotes Micromonas.</title>
        <authorList>
            <person name="Worden A.Z."/>
            <person name="Lee J.H."/>
            <person name="Mock T."/>
            <person name="Rouze P."/>
            <person name="Simmons M.P."/>
            <person name="Aerts A.L."/>
            <person name="Allen A.E."/>
            <person name="Cuvelier M.L."/>
            <person name="Derelle E."/>
            <person name="Everett M.V."/>
            <person name="Foulon E."/>
            <person name="Grimwood J."/>
            <person name="Gundlach H."/>
            <person name="Henrissat B."/>
            <person name="Napoli C."/>
            <person name="McDonald S.M."/>
            <person name="Parker M.S."/>
            <person name="Rombauts S."/>
            <person name="Salamov A."/>
            <person name="Von Dassow P."/>
            <person name="Badger J.H."/>
            <person name="Coutinho P.M."/>
            <person name="Demir E."/>
            <person name="Dubchak I."/>
            <person name="Gentemann C."/>
            <person name="Eikrem W."/>
            <person name="Gready J.E."/>
            <person name="John U."/>
            <person name="Lanier W."/>
            <person name="Lindquist E.A."/>
            <person name="Lucas S."/>
            <person name="Mayer K.F."/>
            <person name="Moreau H."/>
            <person name="Not F."/>
            <person name="Otillar R."/>
            <person name="Panaud O."/>
            <person name="Pangilinan J."/>
            <person name="Paulsen I."/>
            <person name="Piegu B."/>
            <person name="Poliakov A."/>
            <person name="Robbens S."/>
            <person name="Schmutz J."/>
            <person name="Toulza E."/>
            <person name="Wyss T."/>
            <person name="Zelensky A."/>
            <person name="Zhou K."/>
            <person name="Armbrust E.V."/>
            <person name="Bhattacharya D."/>
            <person name="Goodenough U.W."/>
            <person name="Van de Peer Y."/>
            <person name="Grigoriev I.V."/>
        </authorList>
    </citation>
    <scope>NUCLEOTIDE SEQUENCE [LARGE SCALE GENOMIC DNA]</scope>
    <source>
        <strain evidence="4 5">CCMP1545</strain>
    </source>
</reference>
<evidence type="ECO:0000313" key="4">
    <source>
        <dbReference type="EMBL" id="EEH52955.1"/>
    </source>
</evidence>
<proteinExistence type="predicted"/>
<dbReference type="EMBL" id="GG663747">
    <property type="protein sequence ID" value="EEH52955.1"/>
    <property type="molecule type" value="Genomic_DNA"/>
</dbReference>
<dbReference type="RefSeq" id="XP_003063016.1">
    <property type="nucleotide sequence ID" value="XM_003062970.1"/>
</dbReference>
<evidence type="ECO:0000259" key="3">
    <source>
        <dbReference type="PROSITE" id="PS50038"/>
    </source>
</evidence>
<evidence type="ECO:0000256" key="2">
    <source>
        <dbReference type="SAM" id="SignalP"/>
    </source>
</evidence>
<dbReference type="InterPro" id="IPR020067">
    <property type="entry name" value="Frizzled_dom"/>
</dbReference>
<dbReference type="OrthoDB" id="565069at2759"/>
<gene>
    <name evidence="4" type="ORF">MICPUCDRAFT_66788</name>
</gene>
<dbReference type="Proteomes" id="UP000001876">
    <property type="component" value="Unassembled WGS sequence"/>
</dbReference>
<protein>
    <submittedName>
        <fullName evidence="4">Predicted protein</fullName>
    </submittedName>
</protein>
<dbReference type="Gene3D" id="1.10.2000.10">
    <property type="entry name" value="Frizzled cysteine-rich domain"/>
    <property type="match status" value="1"/>
</dbReference>
<dbReference type="OMA" id="PLCFDYC"/>
<name>C1N4K8_MICPC</name>
<keyword evidence="1" id="KW-1015">Disulfide bond</keyword>
<dbReference type="GeneID" id="9688248"/>
<feature type="signal peptide" evidence="2">
    <location>
        <begin position="1"/>
        <end position="39"/>
    </location>
</feature>
<accession>C1N4K8</accession>
<keyword evidence="5" id="KW-1185">Reference proteome</keyword>
<feature type="domain" description="FZ" evidence="3">
    <location>
        <begin position="100"/>
        <end position="235"/>
    </location>
</feature>
<dbReference type="KEGG" id="mpp:MICPUCDRAFT_66788"/>
<dbReference type="InterPro" id="IPR036790">
    <property type="entry name" value="Frizzled_dom_sf"/>
</dbReference>
<sequence length="273" mass="29704">MLRVGEGGGGRGAGTRPKRLAPRITLLLLVFLLDELARRRGGVAVDAQAVDGDQGFNPDTEISSYDQDFGREGPYPYQQCSSLPGEIEDGEQRGENDAIVRTARCIPIEAGELEFCGDVEYDACMRVISPIQYDEELALAHDKRIALQMLEFPSLASPKCVAAFASYFCYLGFPQCEEDLDNPGTFIELPLCFDYCVASHQACIGDMEKSIAACDKAVFTGRVAPNRPDVTCVAAGMRVTVGLLCAAMTALSLIFGHRGGEEERRYAYEYLGG</sequence>
<dbReference type="AlphaFoldDB" id="C1N4K8"/>
<evidence type="ECO:0000256" key="1">
    <source>
        <dbReference type="ARBA" id="ARBA00023157"/>
    </source>
</evidence>
<evidence type="ECO:0000313" key="5">
    <source>
        <dbReference type="Proteomes" id="UP000001876"/>
    </source>
</evidence>
<dbReference type="SUPFAM" id="SSF63501">
    <property type="entry name" value="Frizzled cysteine-rich domain"/>
    <property type="match status" value="1"/>
</dbReference>
<dbReference type="PROSITE" id="PS50038">
    <property type="entry name" value="FZ"/>
    <property type="match status" value="1"/>
</dbReference>
<keyword evidence="2" id="KW-0732">Signal</keyword>
<feature type="chain" id="PRO_5002912289" evidence="2">
    <location>
        <begin position="40"/>
        <end position="273"/>
    </location>
</feature>